<proteinExistence type="predicted"/>
<dbReference type="Proteomes" id="UP000483672">
    <property type="component" value="Unassembled WGS sequence"/>
</dbReference>
<comment type="caution">
    <text evidence="1">The sequence shown here is derived from an EMBL/GenBank/DDBJ whole genome shotgun (WGS) entry which is preliminary data.</text>
</comment>
<dbReference type="EMBL" id="WIPF01000041">
    <property type="protein sequence ID" value="KAF3221922.1"/>
    <property type="molecule type" value="Genomic_DNA"/>
</dbReference>
<protein>
    <submittedName>
        <fullName evidence="1">Uncharacterized protein</fullName>
    </submittedName>
</protein>
<reference evidence="1 2" key="1">
    <citation type="submission" date="2019-06" db="EMBL/GenBank/DDBJ databases">
        <authorList>
            <person name="Palmer J.M."/>
        </authorList>
    </citation>
    <scope>NUCLEOTIDE SEQUENCE [LARGE SCALE GENOMIC DNA]</scope>
    <source>
        <strain evidence="1 2">TWF191</strain>
    </source>
</reference>
<accession>A0A7C8V433</accession>
<evidence type="ECO:0000313" key="2">
    <source>
        <dbReference type="Proteomes" id="UP000483672"/>
    </source>
</evidence>
<evidence type="ECO:0000313" key="1">
    <source>
        <dbReference type="EMBL" id="KAF3221922.1"/>
    </source>
</evidence>
<organism evidence="1 2">
    <name type="scientific">Orbilia oligospora</name>
    <name type="common">Nematode-trapping fungus</name>
    <name type="synonym">Arthrobotrys oligospora</name>
    <dbReference type="NCBI Taxonomy" id="2813651"/>
    <lineage>
        <taxon>Eukaryota</taxon>
        <taxon>Fungi</taxon>
        <taxon>Dikarya</taxon>
        <taxon>Ascomycota</taxon>
        <taxon>Pezizomycotina</taxon>
        <taxon>Orbiliomycetes</taxon>
        <taxon>Orbiliales</taxon>
        <taxon>Orbiliaceae</taxon>
        <taxon>Orbilia</taxon>
    </lineage>
</organism>
<sequence length="163" mass="17889">MQAETIVVPVKFTMVWTCGSHGWYAGDVKGFVGVAPRGKNLKVVRNDQGEGCPWGSFEWHIEGPRTAGFIQAMPVVGRILKHAPVIGLYGGGCVLAWSGFDDTWLKNFRKYTDENTSTTHWVEAPLSRFVTLDRKSDPSKVQVAFAPAGNNSLLIFSAGYLLV</sequence>
<gene>
    <name evidence="1" type="ORF">TWF191_006970</name>
</gene>
<name>A0A7C8V433_ORBOL</name>
<dbReference type="AlphaFoldDB" id="A0A7C8V433"/>